<dbReference type="Gene3D" id="3.30.1520.10">
    <property type="entry name" value="Phox-like domain"/>
    <property type="match status" value="1"/>
</dbReference>
<dbReference type="SUPFAM" id="SSF64268">
    <property type="entry name" value="PX domain"/>
    <property type="match status" value="1"/>
</dbReference>
<sequence length="441" mass="48667">TRVSGQRVRRCADGVPRTLHACCPRASTQIATFQAPRASSKLVHGAACAEKAAVRKASARVRHNNSSNSISIIINDTPPGNNPANIPVREWIRRLCARSAGRTRKSHPSSSSSNNNNSSTHNMMPGEVRVAVIGCETATDEARQSPYTIYRTVVTYRGECYQRTLRYRQFRGFYRQLRSSCRNAVKAPFPAAKWTRKASLSPEVVEERRVMLDEFMKSVCGKELPPAAFEQLLQLLQVGKFGDSRDSLTKVHEARKTVDVVDDDISKRSNFTWKESEPALPPHTTSTWMTADDAPESMGAPISCVYTSMTSSMASVEVDSSVDHSRVTIDGSTNEVLPQLDESEVNGSVPASVSRKHVGFNLHDDDESATAPRVLPPMKSQRSDDEDSDLEPFSPHFKYLGEINHLLSSIHTTLSESESELDEKEQQLMSSRAQANGTATA</sequence>
<evidence type="ECO:0000313" key="4">
    <source>
        <dbReference type="Proteomes" id="UP001146120"/>
    </source>
</evidence>
<feature type="region of interest" description="Disordered" evidence="1">
    <location>
        <begin position="360"/>
        <end position="393"/>
    </location>
</feature>
<evidence type="ECO:0000313" key="3">
    <source>
        <dbReference type="EMBL" id="DAZ93409.1"/>
    </source>
</evidence>
<dbReference type="InterPro" id="IPR001683">
    <property type="entry name" value="PX_dom"/>
</dbReference>
<feature type="region of interest" description="Disordered" evidence="1">
    <location>
        <begin position="99"/>
        <end position="123"/>
    </location>
</feature>
<feature type="region of interest" description="Disordered" evidence="1">
    <location>
        <begin position="413"/>
        <end position="441"/>
    </location>
</feature>
<name>A0AAV2YK32_9STRA</name>
<comment type="caution">
    <text evidence="3">The sequence shown here is derived from an EMBL/GenBank/DDBJ whole genome shotgun (WGS) entry which is preliminary data.</text>
</comment>
<organism evidence="3 4">
    <name type="scientific">Lagenidium giganteum</name>
    <dbReference type="NCBI Taxonomy" id="4803"/>
    <lineage>
        <taxon>Eukaryota</taxon>
        <taxon>Sar</taxon>
        <taxon>Stramenopiles</taxon>
        <taxon>Oomycota</taxon>
        <taxon>Peronosporomycetes</taxon>
        <taxon>Pythiales</taxon>
        <taxon>Pythiaceae</taxon>
    </lineage>
</organism>
<feature type="compositionally biased region" description="Polar residues" evidence="1">
    <location>
        <begin position="429"/>
        <end position="441"/>
    </location>
</feature>
<dbReference type="EMBL" id="DAKRPA010000318">
    <property type="protein sequence ID" value="DAZ93409.1"/>
    <property type="molecule type" value="Genomic_DNA"/>
</dbReference>
<dbReference type="InterPro" id="IPR036871">
    <property type="entry name" value="PX_dom_sf"/>
</dbReference>
<dbReference type="Pfam" id="PF00787">
    <property type="entry name" value="PX"/>
    <property type="match status" value="1"/>
</dbReference>
<accession>A0AAV2YK32</accession>
<feature type="domain" description="PX" evidence="2">
    <location>
        <begin position="128"/>
        <end position="249"/>
    </location>
</feature>
<dbReference type="AlphaFoldDB" id="A0AAV2YK32"/>
<feature type="non-terminal residue" evidence="3">
    <location>
        <position position="1"/>
    </location>
</feature>
<dbReference type="CDD" id="cd06093">
    <property type="entry name" value="PX_domain"/>
    <property type="match status" value="1"/>
</dbReference>
<proteinExistence type="predicted"/>
<protein>
    <recommendedName>
        <fullName evidence="2">PX domain-containing protein</fullName>
    </recommendedName>
</protein>
<feature type="compositionally biased region" description="Low complexity" evidence="1">
    <location>
        <begin position="109"/>
        <end position="119"/>
    </location>
</feature>
<reference evidence="3" key="1">
    <citation type="submission" date="2022-11" db="EMBL/GenBank/DDBJ databases">
        <authorList>
            <person name="Morgan W.R."/>
            <person name="Tartar A."/>
        </authorList>
    </citation>
    <scope>NUCLEOTIDE SEQUENCE</scope>
    <source>
        <strain evidence="3">ARSEF 373</strain>
    </source>
</reference>
<evidence type="ECO:0000259" key="2">
    <source>
        <dbReference type="PROSITE" id="PS50195"/>
    </source>
</evidence>
<dbReference type="Proteomes" id="UP001146120">
    <property type="component" value="Unassembled WGS sequence"/>
</dbReference>
<evidence type="ECO:0000256" key="1">
    <source>
        <dbReference type="SAM" id="MobiDB-lite"/>
    </source>
</evidence>
<reference evidence="3" key="2">
    <citation type="journal article" date="2023" name="Microbiol Resour">
        <title>Decontamination and Annotation of the Draft Genome Sequence of the Oomycete Lagenidium giganteum ARSEF 373.</title>
        <authorList>
            <person name="Morgan W.R."/>
            <person name="Tartar A."/>
        </authorList>
    </citation>
    <scope>NUCLEOTIDE SEQUENCE</scope>
    <source>
        <strain evidence="3">ARSEF 373</strain>
    </source>
</reference>
<dbReference type="PROSITE" id="PS50195">
    <property type="entry name" value="PX"/>
    <property type="match status" value="1"/>
</dbReference>
<dbReference type="GO" id="GO:0035091">
    <property type="term" value="F:phosphatidylinositol binding"/>
    <property type="evidence" value="ECO:0007669"/>
    <property type="project" value="InterPro"/>
</dbReference>
<keyword evidence="4" id="KW-1185">Reference proteome</keyword>
<gene>
    <name evidence="3" type="ORF">N0F65_011729</name>
</gene>